<keyword evidence="2" id="KW-0723">Serine/threonine-protein kinase</keyword>
<reference evidence="2 3" key="1">
    <citation type="submission" date="2020-07" db="EMBL/GenBank/DDBJ databases">
        <title>Sequencing the genomes of 1000 actinobacteria strains.</title>
        <authorList>
            <person name="Klenk H.-P."/>
        </authorList>
    </citation>
    <scope>NUCLEOTIDE SEQUENCE [LARGE SCALE GENOMIC DNA]</scope>
    <source>
        <strain evidence="2 3">DSM 45772</strain>
    </source>
</reference>
<organism evidence="2 3">
    <name type="scientific">Actinomycetospora corticicola</name>
    <dbReference type="NCBI Taxonomy" id="663602"/>
    <lineage>
        <taxon>Bacteria</taxon>
        <taxon>Bacillati</taxon>
        <taxon>Actinomycetota</taxon>
        <taxon>Actinomycetes</taxon>
        <taxon>Pseudonocardiales</taxon>
        <taxon>Pseudonocardiaceae</taxon>
        <taxon>Actinomycetospora</taxon>
    </lineage>
</organism>
<accession>A0A7Y9J411</accession>
<dbReference type="PROSITE" id="PS50011">
    <property type="entry name" value="PROTEIN_KINASE_DOM"/>
    <property type="match status" value="1"/>
</dbReference>
<dbReference type="GO" id="GO:0005524">
    <property type="term" value="F:ATP binding"/>
    <property type="evidence" value="ECO:0007669"/>
    <property type="project" value="InterPro"/>
</dbReference>
<dbReference type="GO" id="GO:0005737">
    <property type="term" value="C:cytoplasm"/>
    <property type="evidence" value="ECO:0007669"/>
    <property type="project" value="TreeGrafter"/>
</dbReference>
<feature type="domain" description="Protein kinase" evidence="1">
    <location>
        <begin position="32"/>
        <end position="295"/>
    </location>
</feature>
<dbReference type="EMBL" id="JACCBN010000001">
    <property type="protein sequence ID" value="NYD34567.1"/>
    <property type="molecule type" value="Genomic_DNA"/>
</dbReference>
<dbReference type="Pfam" id="PF00069">
    <property type="entry name" value="Pkinase"/>
    <property type="match status" value="1"/>
</dbReference>
<dbReference type="SMART" id="SM00220">
    <property type="entry name" value="S_TKc"/>
    <property type="match status" value="1"/>
</dbReference>
<keyword evidence="3" id="KW-1185">Reference proteome</keyword>
<comment type="caution">
    <text evidence="2">The sequence shown here is derived from an EMBL/GenBank/DDBJ whole genome shotgun (WGS) entry which is preliminary data.</text>
</comment>
<dbReference type="RefSeq" id="WP_179792505.1">
    <property type="nucleotide sequence ID" value="NZ_BAABHP010000018.1"/>
</dbReference>
<dbReference type="GO" id="GO:0004674">
    <property type="term" value="F:protein serine/threonine kinase activity"/>
    <property type="evidence" value="ECO:0007669"/>
    <property type="project" value="UniProtKB-KW"/>
</dbReference>
<evidence type="ECO:0000313" key="2">
    <source>
        <dbReference type="EMBL" id="NYD34567.1"/>
    </source>
</evidence>
<dbReference type="Gene3D" id="1.10.510.10">
    <property type="entry name" value="Transferase(Phosphotransferase) domain 1"/>
    <property type="match status" value="1"/>
</dbReference>
<evidence type="ECO:0000313" key="3">
    <source>
        <dbReference type="Proteomes" id="UP000535890"/>
    </source>
</evidence>
<keyword evidence="2" id="KW-0418">Kinase</keyword>
<gene>
    <name evidence="2" type="ORF">BJ983_000669</name>
</gene>
<dbReference type="Proteomes" id="UP000535890">
    <property type="component" value="Unassembled WGS sequence"/>
</dbReference>
<protein>
    <submittedName>
        <fullName evidence="2">Serine/threonine protein kinase</fullName>
    </submittedName>
</protein>
<dbReference type="InterPro" id="IPR000719">
    <property type="entry name" value="Prot_kinase_dom"/>
</dbReference>
<dbReference type="PROSITE" id="PS00108">
    <property type="entry name" value="PROTEIN_KINASE_ST"/>
    <property type="match status" value="1"/>
</dbReference>
<dbReference type="InterPro" id="IPR011009">
    <property type="entry name" value="Kinase-like_dom_sf"/>
</dbReference>
<dbReference type="InterPro" id="IPR045269">
    <property type="entry name" value="Atg1-like"/>
</dbReference>
<name>A0A7Y9J411_9PSEU</name>
<dbReference type="CDD" id="cd14014">
    <property type="entry name" value="STKc_PknB_like"/>
    <property type="match status" value="1"/>
</dbReference>
<dbReference type="AlphaFoldDB" id="A0A7Y9J411"/>
<evidence type="ECO:0000259" key="1">
    <source>
        <dbReference type="PROSITE" id="PS50011"/>
    </source>
</evidence>
<sequence>MEDVGSTSEPAEGVIGRLLDAPLAVGERLPDGQVVREVRRGGQAWVLVVGRGNDRRAVKVPQVGVVAGDVEIAQVLRLAPHPRVVTALDVIEVTGRRAIVMEYVPDTLATSIGRIGHFLPMIQQICDGMEYLSTNGEFAHLDLKPSNVLVDDRGDIKIADFGLSRPARTPDGRFAAAGGGTWAYAAPEVLRGEHCDSRADIFSVGVIIYQCATGRLPYPFDLAPTSGEQRTQLVDYYDSPGAERRTEEMFYGGKPSGVPVQLPSDELATLVQGCLQADMSKRQATFRELSGQIAYSLGVPRQRAQTERLPELDRQFRELALTRVLTRMGSSAEAVRRVNRLLTRSLPDRLATSVLDAARDALIGAGRGDEIGVLEGWP</sequence>
<proteinExistence type="predicted"/>
<dbReference type="PANTHER" id="PTHR24348">
    <property type="entry name" value="SERINE/THREONINE-PROTEIN KINASE UNC-51-RELATED"/>
    <property type="match status" value="1"/>
</dbReference>
<dbReference type="InterPro" id="IPR008271">
    <property type="entry name" value="Ser/Thr_kinase_AS"/>
</dbReference>
<dbReference type="SUPFAM" id="SSF56112">
    <property type="entry name" value="Protein kinase-like (PK-like)"/>
    <property type="match status" value="1"/>
</dbReference>
<keyword evidence="2" id="KW-0808">Transferase</keyword>